<proteinExistence type="predicted"/>
<dbReference type="InterPro" id="IPR005117">
    <property type="entry name" value="NiRdtase/SiRdtase_haem-b_fer"/>
</dbReference>
<dbReference type="PANTHER" id="PTHR32439:SF9">
    <property type="entry name" value="BLR3264 PROTEIN"/>
    <property type="match status" value="1"/>
</dbReference>
<protein>
    <submittedName>
        <fullName evidence="8">Cobalamin biosynthesis protein CobG</fullName>
    </submittedName>
</protein>
<keyword evidence="2" id="KW-0349">Heme</keyword>
<dbReference type="Pfam" id="PF03460">
    <property type="entry name" value="NIR_SIR_ferr"/>
    <property type="match status" value="1"/>
</dbReference>
<dbReference type="Proteomes" id="UP001336020">
    <property type="component" value="Unassembled WGS sequence"/>
</dbReference>
<dbReference type="SUPFAM" id="SSF55124">
    <property type="entry name" value="Nitrite/Sulfite reductase N-terminal domain-like"/>
    <property type="match status" value="2"/>
</dbReference>
<evidence type="ECO:0000256" key="5">
    <source>
        <dbReference type="ARBA" id="ARBA00023004"/>
    </source>
</evidence>
<evidence type="ECO:0000256" key="1">
    <source>
        <dbReference type="ARBA" id="ARBA00022485"/>
    </source>
</evidence>
<dbReference type="InterPro" id="IPR045854">
    <property type="entry name" value="NO2/SO3_Rdtase_4Fe4S_sf"/>
</dbReference>
<keyword evidence="4" id="KW-0560">Oxidoreductase</keyword>
<evidence type="ECO:0000256" key="6">
    <source>
        <dbReference type="ARBA" id="ARBA00023014"/>
    </source>
</evidence>
<evidence type="ECO:0000313" key="9">
    <source>
        <dbReference type="Proteomes" id="UP001336020"/>
    </source>
</evidence>
<reference evidence="8 9" key="1">
    <citation type="submission" date="2023-07" db="EMBL/GenBank/DDBJ databases">
        <authorList>
            <person name="Girao M."/>
            <person name="Carvalho M.F."/>
        </authorList>
    </citation>
    <scope>NUCLEOTIDE SEQUENCE [LARGE SCALE GENOMIC DNA]</scope>
    <source>
        <strain evidence="8 9">YIM65754</strain>
    </source>
</reference>
<evidence type="ECO:0000256" key="2">
    <source>
        <dbReference type="ARBA" id="ARBA00022617"/>
    </source>
</evidence>
<evidence type="ECO:0000256" key="4">
    <source>
        <dbReference type="ARBA" id="ARBA00023002"/>
    </source>
</evidence>
<keyword evidence="9" id="KW-1185">Reference proteome</keyword>
<comment type="caution">
    <text evidence="8">The sequence shown here is derived from an EMBL/GenBank/DDBJ whole genome shotgun (WGS) entry which is preliminary data.</text>
</comment>
<gene>
    <name evidence="8" type="ORF">Q7514_26085</name>
</gene>
<dbReference type="PANTHER" id="PTHR32439">
    <property type="entry name" value="FERREDOXIN--NITRITE REDUCTASE, CHLOROPLASTIC"/>
    <property type="match status" value="1"/>
</dbReference>
<dbReference type="Gene3D" id="3.90.480.10">
    <property type="entry name" value="Sulfite Reductase Hemoprotein,Domain 2"/>
    <property type="match status" value="1"/>
</dbReference>
<dbReference type="InterPro" id="IPR051329">
    <property type="entry name" value="NIR_SIR_4Fe-4S"/>
</dbReference>
<sequence length="371" mass="37882">MEHVSPDLPPDRCPGLLRPHVAADGALVRLRAPGGRVPSGGLGRLSAASQEFADGDVHLTSRGNLQIRGISLDDCGNVPAGLTDAIVAAGFLPSPSHERVRNVVASPLSGLVGGVADIRPLIGALDTALCAEPALAELPGRFLFGLDDGRGDVAGLRCDLAAIADEASGATGNDTGRTMRIVIGGLDGPTVPISQVIDTLIDLALRFLQTRGTLWHVRQLPGRGAELGGAGRVPALPSYAMPYGVLAGVVSALVPLGILSPSMASALPDDDVIVTPWRGLVLPSGADPAALSDAGFVLSDDSAWPRVTACTGSPGCSLARGDTRALARRTVTSGTTADRLHIVGCERACGAPNSPHTLVFASRSTSHRSST</sequence>
<evidence type="ECO:0000313" key="8">
    <source>
        <dbReference type="EMBL" id="MEE2060998.1"/>
    </source>
</evidence>
<keyword evidence="6" id="KW-0411">Iron-sulfur</keyword>
<evidence type="ECO:0000259" key="7">
    <source>
        <dbReference type="Pfam" id="PF03460"/>
    </source>
</evidence>
<dbReference type="InterPro" id="IPR036136">
    <property type="entry name" value="Nit/Sulf_reduc_fer-like_dom_sf"/>
</dbReference>
<feature type="domain" description="Nitrite/Sulfite reductase ferredoxin-like" evidence="7">
    <location>
        <begin position="24"/>
        <end position="78"/>
    </location>
</feature>
<keyword evidence="1" id="KW-0004">4Fe-4S</keyword>
<dbReference type="RefSeq" id="WP_330136166.1">
    <property type="nucleotide sequence ID" value="NZ_JAUTXY010000015.1"/>
</dbReference>
<keyword evidence="3" id="KW-0479">Metal-binding</keyword>
<accession>A0ABU7LHI6</accession>
<keyword evidence="5" id="KW-0408">Iron</keyword>
<name>A0ABU7LHI6_9NOCA</name>
<dbReference type="EMBL" id="JAUTXY010000015">
    <property type="protein sequence ID" value="MEE2060998.1"/>
    <property type="molecule type" value="Genomic_DNA"/>
</dbReference>
<dbReference type="Gene3D" id="3.30.413.10">
    <property type="entry name" value="Sulfite Reductase Hemoprotein, domain 1"/>
    <property type="match status" value="1"/>
</dbReference>
<organism evidence="8 9">
    <name type="scientific">Rhodococcus artemisiae</name>
    <dbReference type="NCBI Taxonomy" id="714159"/>
    <lineage>
        <taxon>Bacteria</taxon>
        <taxon>Bacillati</taxon>
        <taxon>Actinomycetota</taxon>
        <taxon>Actinomycetes</taxon>
        <taxon>Mycobacteriales</taxon>
        <taxon>Nocardiaceae</taxon>
        <taxon>Rhodococcus</taxon>
    </lineage>
</organism>
<evidence type="ECO:0000256" key="3">
    <source>
        <dbReference type="ARBA" id="ARBA00022723"/>
    </source>
</evidence>